<protein>
    <recommendedName>
        <fullName evidence="8">3'-phosphoadenosine 5'-phosphate phosphatase</fullName>
    </recommendedName>
</protein>
<dbReference type="InterPro" id="IPR000760">
    <property type="entry name" value="Inositol_monophosphatase-like"/>
</dbReference>
<dbReference type="PROSITE" id="PS00629">
    <property type="entry name" value="IMP_1"/>
    <property type="match status" value="1"/>
</dbReference>
<evidence type="ECO:0000313" key="9">
    <source>
        <dbReference type="EMBL" id="VAW22280.1"/>
    </source>
</evidence>
<dbReference type="PRINTS" id="PR00377">
    <property type="entry name" value="IMPHPHTASES"/>
</dbReference>
<dbReference type="NCBIfam" id="TIGR01331">
    <property type="entry name" value="bisphos_cysQ"/>
    <property type="match status" value="1"/>
</dbReference>
<dbReference type="InterPro" id="IPR020550">
    <property type="entry name" value="Inositol_monophosphatase_CS"/>
</dbReference>
<evidence type="ECO:0000256" key="1">
    <source>
        <dbReference type="ARBA" id="ARBA00005289"/>
    </source>
</evidence>
<proteinExistence type="inferred from homology"/>
<accession>A0A3B0TZU6</accession>
<dbReference type="GO" id="GO:0008441">
    <property type="term" value="F:3'(2'),5'-bisphosphate nucleotidase activity"/>
    <property type="evidence" value="ECO:0007669"/>
    <property type="project" value="InterPro"/>
</dbReference>
<dbReference type="GO" id="GO:0000287">
    <property type="term" value="F:magnesium ion binding"/>
    <property type="evidence" value="ECO:0007669"/>
    <property type="project" value="InterPro"/>
</dbReference>
<dbReference type="GO" id="GO:0050427">
    <property type="term" value="P:3'-phosphoadenosine 5'-phosphosulfate metabolic process"/>
    <property type="evidence" value="ECO:0007669"/>
    <property type="project" value="TreeGrafter"/>
</dbReference>
<dbReference type="InterPro" id="IPR020583">
    <property type="entry name" value="Inositol_monoP_metal-BS"/>
</dbReference>
<sequence>MSNEMVDLMIAAALDAGQAIMEIYAEAIEVTDKADGSPVTKADQRAEEIILKYLAKTLIPVLAEESVAAGRIPELGERFFVVDPLDGTKEFIKRNGQFTVNIALVENKTPILGVVLAPDLDQLFIGSAKGAFEAKTKGKQVFSRKKITTNISEPMNVVASRSHGHKALEPFCAAFNINENVSVGSSLKFCLLARGEACLYPRFTPTCEWDTAAGQAVLQAAGGAVYAISGQKLEYGKKDKDFFNPYFAAAASDKLAKSAAERMRALISMQEQPT</sequence>
<dbReference type="InterPro" id="IPR050725">
    <property type="entry name" value="CysQ/Inositol_MonoPase"/>
</dbReference>
<dbReference type="Pfam" id="PF00459">
    <property type="entry name" value="Inositol_P"/>
    <property type="match status" value="1"/>
</dbReference>
<evidence type="ECO:0000256" key="4">
    <source>
        <dbReference type="ARBA" id="ARBA00022723"/>
    </source>
</evidence>
<evidence type="ECO:0000256" key="2">
    <source>
        <dbReference type="ARBA" id="ARBA00022475"/>
    </source>
</evidence>
<dbReference type="GO" id="GO:0046854">
    <property type="term" value="P:phosphatidylinositol phosphate biosynthetic process"/>
    <property type="evidence" value="ECO:0007669"/>
    <property type="project" value="InterPro"/>
</dbReference>
<keyword evidence="4" id="KW-0479">Metal-binding</keyword>
<evidence type="ECO:0000256" key="8">
    <source>
        <dbReference type="ARBA" id="ARBA00044544"/>
    </source>
</evidence>
<dbReference type="CDD" id="cd01638">
    <property type="entry name" value="CysQ"/>
    <property type="match status" value="1"/>
</dbReference>
<dbReference type="Gene3D" id="3.40.190.80">
    <property type="match status" value="1"/>
</dbReference>
<keyword evidence="5 9" id="KW-0378">Hydrolase</keyword>
<keyword evidence="3" id="KW-0997">Cell inner membrane</keyword>
<keyword evidence="7" id="KW-0472">Membrane</keyword>
<reference evidence="9" key="1">
    <citation type="submission" date="2018-06" db="EMBL/GenBank/DDBJ databases">
        <authorList>
            <person name="Zhirakovskaya E."/>
        </authorList>
    </citation>
    <scope>NUCLEOTIDE SEQUENCE</scope>
</reference>
<dbReference type="Gene3D" id="3.30.540.10">
    <property type="entry name" value="Fructose-1,6-Bisphosphatase, subunit A, domain 1"/>
    <property type="match status" value="1"/>
</dbReference>
<gene>
    <name evidence="9" type="ORF">MNBD_ALPHA12-1347</name>
</gene>
<dbReference type="PANTHER" id="PTHR43028:SF5">
    <property type="entry name" value="3'(2'),5'-BISPHOSPHATE NUCLEOTIDASE 1"/>
    <property type="match status" value="1"/>
</dbReference>
<dbReference type="GO" id="GO:0000103">
    <property type="term" value="P:sulfate assimilation"/>
    <property type="evidence" value="ECO:0007669"/>
    <property type="project" value="TreeGrafter"/>
</dbReference>
<comment type="similarity">
    <text evidence="1">Belongs to the inositol monophosphatase superfamily. CysQ family.</text>
</comment>
<evidence type="ECO:0000256" key="3">
    <source>
        <dbReference type="ARBA" id="ARBA00022519"/>
    </source>
</evidence>
<dbReference type="SUPFAM" id="SSF56655">
    <property type="entry name" value="Carbohydrate phosphatase"/>
    <property type="match status" value="1"/>
</dbReference>
<organism evidence="9">
    <name type="scientific">hydrothermal vent metagenome</name>
    <dbReference type="NCBI Taxonomy" id="652676"/>
    <lineage>
        <taxon>unclassified sequences</taxon>
        <taxon>metagenomes</taxon>
        <taxon>ecological metagenomes</taxon>
    </lineage>
</organism>
<dbReference type="AlphaFoldDB" id="A0A3B0TZU6"/>
<evidence type="ECO:0000256" key="7">
    <source>
        <dbReference type="ARBA" id="ARBA00023136"/>
    </source>
</evidence>
<evidence type="ECO:0000256" key="6">
    <source>
        <dbReference type="ARBA" id="ARBA00022842"/>
    </source>
</evidence>
<dbReference type="EMBL" id="UOEO01000198">
    <property type="protein sequence ID" value="VAW22280.1"/>
    <property type="molecule type" value="Genomic_DNA"/>
</dbReference>
<dbReference type="PANTHER" id="PTHR43028">
    <property type="entry name" value="3'(2'),5'-BISPHOSPHATE NUCLEOTIDASE 1"/>
    <property type="match status" value="1"/>
</dbReference>
<dbReference type="PROSITE" id="PS00630">
    <property type="entry name" value="IMP_2"/>
    <property type="match status" value="1"/>
</dbReference>
<keyword evidence="2" id="KW-1003">Cell membrane</keyword>
<dbReference type="InterPro" id="IPR006240">
    <property type="entry name" value="CysQ"/>
</dbReference>
<name>A0A3B0TZU6_9ZZZZ</name>
<evidence type="ECO:0000256" key="5">
    <source>
        <dbReference type="ARBA" id="ARBA00022801"/>
    </source>
</evidence>
<keyword evidence="6" id="KW-0460">Magnesium</keyword>
<dbReference type="HAMAP" id="MF_02095">
    <property type="entry name" value="CysQ"/>
    <property type="match status" value="1"/>
</dbReference>